<evidence type="ECO:0000313" key="12">
    <source>
        <dbReference type="EMBL" id="GLI28292.1"/>
    </source>
</evidence>
<evidence type="ECO:0000256" key="3">
    <source>
        <dbReference type="ARBA" id="ARBA00022449"/>
    </source>
</evidence>
<comment type="caution">
    <text evidence="12">The sequence shown here is derived from an EMBL/GenBank/DDBJ whole genome shotgun (WGS) entry which is preliminary data.</text>
</comment>
<keyword evidence="13" id="KW-1185">Reference proteome</keyword>
<comment type="function">
    <text evidence="11">Na(+)/H(+) antiporter that extrudes sodium in exchange for external protons.</text>
</comment>
<dbReference type="GO" id="GO:0006885">
    <property type="term" value="P:regulation of pH"/>
    <property type="evidence" value="ECO:0007669"/>
    <property type="project" value="UniProtKB-UniRule"/>
</dbReference>
<dbReference type="Proteomes" id="UP001144396">
    <property type="component" value="Unassembled WGS sequence"/>
</dbReference>
<dbReference type="RefSeq" id="WP_281885535.1">
    <property type="nucleotide sequence ID" value="NZ_BSDP01000001.1"/>
</dbReference>
<keyword evidence="9 11" id="KW-0472">Membrane</keyword>
<dbReference type="EMBL" id="BSDP01000001">
    <property type="protein sequence ID" value="GLI28292.1"/>
    <property type="molecule type" value="Genomic_DNA"/>
</dbReference>
<feature type="transmembrane region" description="Helical" evidence="11">
    <location>
        <begin position="55"/>
        <end position="72"/>
    </location>
</feature>
<organism evidence="12 13">
    <name type="scientific">Agromyces rhizosphaerae</name>
    <dbReference type="NCBI Taxonomy" id="88374"/>
    <lineage>
        <taxon>Bacteria</taxon>
        <taxon>Bacillati</taxon>
        <taxon>Actinomycetota</taxon>
        <taxon>Actinomycetes</taxon>
        <taxon>Micrococcales</taxon>
        <taxon>Microbacteriaceae</taxon>
        <taxon>Agromyces</taxon>
    </lineage>
</organism>
<keyword evidence="2 11" id="KW-0813">Transport</keyword>
<feature type="transmembrane region" description="Helical" evidence="11">
    <location>
        <begin position="360"/>
        <end position="382"/>
    </location>
</feature>
<feature type="transmembrane region" description="Helical" evidence="11">
    <location>
        <begin position="325"/>
        <end position="345"/>
    </location>
</feature>
<evidence type="ECO:0000256" key="1">
    <source>
        <dbReference type="ARBA" id="ARBA00004429"/>
    </source>
</evidence>
<keyword evidence="7 11" id="KW-0915">Sodium</keyword>
<dbReference type="Pfam" id="PF06965">
    <property type="entry name" value="Na_H_antiport_1"/>
    <property type="match status" value="1"/>
</dbReference>
<protein>
    <recommendedName>
        <fullName evidence="11">Na(+)/H(+) antiporter NhaA</fullName>
    </recommendedName>
    <alternativeName>
        <fullName evidence="11">Sodium/proton antiporter NhaA</fullName>
    </alternativeName>
</protein>
<dbReference type="HAMAP" id="MF_01844">
    <property type="entry name" value="NhaA"/>
    <property type="match status" value="1"/>
</dbReference>
<sequence length="425" mass="45316">MTFLRSERNAALLLLSAAVIGLVVANSPVGEQALHLIEAHIDMTWIGLDLSAEHWIADGLLAVFFFVVAVELKRELVLGELNSVRKAALPTIAALGGVLVPAGVYLLFVAGTPELLNGWPVPTATDIAFALGVLALFGRWIPTRVRVFLLALAVLDDLVAILIIAFFFTADVRLEYLGFAAIALVAFAGLSRFMNPRSRWILARKPQVPITVALVVLAALTWYFVYQSGVHATIAGVLLGFVIARRPGGRVAHVVEPYTNGIILPLFALTAAMVPFPEVRPSELSPAFWGIAVALPFGKIIGITLAGWIGGLFTHRNAESKPLTFSDLVGVGALGGIGFTVALLMNELAFRDDVLVRNEGVLAVLLGSGVAILISAVIVTMLSARYKKAALAPEHEETVGEAPSVIVGEGPEFEDEIEGPETPKR</sequence>
<feature type="transmembrane region" description="Helical" evidence="11">
    <location>
        <begin position="92"/>
        <end position="111"/>
    </location>
</feature>
<evidence type="ECO:0000256" key="2">
    <source>
        <dbReference type="ARBA" id="ARBA00022448"/>
    </source>
</evidence>
<feature type="transmembrane region" description="Helical" evidence="11">
    <location>
        <begin position="148"/>
        <end position="170"/>
    </location>
</feature>
<feature type="transmembrane region" description="Helical" evidence="11">
    <location>
        <begin position="230"/>
        <end position="246"/>
    </location>
</feature>
<keyword evidence="10 11" id="KW-0739">Sodium transport</keyword>
<feature type="transmembrane region" description="Helical" evidence="11">
    <location>
        <begin position="176"/>
        <end position="194"/>
    </location>
</feature>
<dbReference type="AlphaFoldDB" id="A0A9W6FS27"/>
<keyword evidence="3 11" id="KW-0050">Antiport</keyword>
<accession>A0A9W6FS27</accession>
<dbReference type="InterPro" id="IPR023171">
    <property type="entry name" value="Na/H_antiporter_dom_sf"/>
</dbReference>
<comment type="catalytic activity">
    <reaction evidence="11">
        <text>Na(+)(in) + 2 H(+)(out) = Na(+)(out) + 2 H(+)(in)</text>
        <dbReference type="Rhea" id="RHEA:29251"/>
        <dbReference type="ChEBI" id="CHEBI:15378"/>
        <dbReference type="ChEBI" id="CHEBI:29101"/>
    </reaction>
</comment>
<feature type="transmembrane region" description="Helical" evidence="11">
    <location>
        <begin position="123"/>
        <end position="141"/>
    </location>
</feature>
<keyword evidence="8 11" id="KW-0406">Ion transport</keyword>
<keyword evidence="6 11" id="KW-1133">Transmembrane helix</keyword>
<gene>
    <name evidence="12" type="primary">nhaA3</name>
    <name evidence="11" type="synonym">nhaA</name>
    <name evidence="12" type="ORF">ARHIZOSPH14_25340</name>
</gene>
<feature type="transmembrane region" description="Helical" evidence="11">
    <location>
        <begin position="288"/>
        <end position="313"/>
    </location>
</feature>
<evidence type="ECO:0000256" key="5">
    <source>
        <dbReference type="ARBA" id="ARBA00022692"/>
    </source>
</evidence>
<dbReference type="PANTHER" id="PTHR30341:SF0">
    <property type="entry name" value="NA(+)_H(+) ANTIPORTER NHAA"/>
    <property type="match status" value="1"/>
</dbReference>
<evidence type="ECO:0000256" key="8">
    <source>
        <dbReference type="ARBA" id="ARBA00023065"/>
    </source>
</evidence>
<dbReference type="NCBIfam" id="TIGR00773">
    <property type="entry name" value="NhaA"/>
    <property type="match status" value="1"/>
</dbReference>
<name>A0A9W6FS27_9MICO</name>
<dbReference type="GO" id="GO:0005886">
    <property type="term" value="C:plasma membrane"/>
    <property type="evidence" value="ECO:0007669"/>
    <property type="project" value="UniProtKB-SubCell"/>
</dbReference>
<feature type="transmembrane region" description="Helical" evidence="11">
    <location>
        <begin position="258"/>
        <end position="276"/>
    </location>
</feature>
<evidence type="ECO:0000256" key="10">
    <source>
        <dbReference type="ARBA" id="ARBA00023201"/>
    </source>
</evidence>
<reference evidence="12" key="1">
    <citation type="submission" date="2022-12" db="EMBL/GenBank/DDBJ databases">
        <title>Reference genome sequencing for broad-spectrum identification of bacterial and archaeal isolates by mass spectrometry.</title>
        <authorList>
            <person name="Sekiguchi Y."/>
            <person name="Tourlousse D.M."/>
        </authorList>
    </citation>
    <scope>NUCLEOTIDE SEQUENCE</scope>
    <source>
        <strain evidence="12">14</strain>
    </source>
</reference>
<feature type="transmembrane region" description="Helical" evidence="11">
    <location>
        <begin position="206"/>
        <end position="224"/>
    </location>
</feature>
<evidence type="ECO:0000256" key="6">
    <source>
        <dbReference type="ARBA" id="ARBA00022989"/>
    </source>
</evidence>
<evidence type="ECO:0000256" key="11">
    <source>
        <dbReference type="HAMAP-Rule" id="MF_01844"/>
    </source>
</evidence>
<dbReference type="InterPro" id="IPR004670">
    <property type="entry name" value="NhaA"/>
</dbReference>
<dbReference type="GO" id="GO:0015385">
    <property type="term" value="F:sodium:proton antiporter activity"/>
    <property type="evidence" value="ECO:0007669"/>
    <property type="project" value="UniProtKB-UniRule"/>
</dbReference>
<comment type="subcellular location">
    <subcellularLocation>
        <location evidence="1">Cell inner membrane</location>
        <topology evidence="1">Multi-pass membrane protein</topology>
    </subcellularLocation>
    <subcellularLocation>
        <location evidence="11">Cell membrane</location>
        <topology evidence="11">Multi-pass membrane protein</topology>
    </subcellularLocation>
</comment>
<evidence type="ECO:0000313" key="13">
    <source>
        <dbReference type="Proteomes" id="UP001144396"/>
    </source>
</evidence>
<evidence type="ECO:0000256" key="9">
    <source>
        <dbReference type="ARBA" id="ARBA00023136"/>
    </source>
</evidence>
<keyword evidence="5 11" id="KW-0812">Transmembrane</keyword>
<comment type="similarity">
    <text evidence="11">Belongs to the NhaA Na(+)/H(+) (TC 2.A.33) antiporter family.</text>
</comment>
<keyword evidence="4 11" id="KW-1003">Cell membrane</keyword>
<dbReference type="Gene3D" id="1.20.1530.10">
    <property type="entry name" value="Na+/H+ antiporter like domain"/>
    <property type="match status" value="1"/>
</dbReference>
<evidence type="ECO:0000256" key="4">
    <source>
        <dbReference type="ARBA" id="ARBA00022475"/>
    </source>
</evidence>
<proteinExistence type="inferred from homology"/>
<evidence type="ECO:0000256" key="7">
    <source>
        <dbReference type="ARBA" id="ARBA00023053"/>
    </source>
</evidence>
<dbReference type="PANTHER" id="PTHR30341">
    <property type="entry name" value="SODIUM ION/PROTON ANTIPORTER NHAA-RELATED"/>
    <property type="match status" value="1"/>
</dbReference>